<evidence type="ECO:0000256" key="3">
    <source>
        <dbReference type="ARBA" id="ARBA00022676"/>
    </source>
</evidence>
<evidence type="ECO:0000259" key="6">
    <source>
        <dbReference type="Pfam" id="PF06925"/>
    </source>
</evidence>
<protein>
    <recommendedName>
        <fullName evidence="9">Galactosyldiacylglycerol synthase</fullName>
    </recommendedName>
</protein>
<comment type="similarity">
    <text evidence="2">Belongs to the glycosyltransferase 28 family.</text>
</comment>
<comment type="caution">
    <text evidence="7">The sequence shown here is derived from an EMBL/GenBank/DDBJ whole genome shotgun (WGS) entry which is preliminary data.</text>
</comment>
<dbReference type="EMBL" id="METM01000007">
    <property type="protein sequence ID" value="OGB90532.1"/>
    <property type="molecule type" value="Genomic_DNA"/>
</dbReference>
<name>A0A1F4Q5M6_UNCSA</name>
<proteinExistence type="inferred from homology"/>
<evidence type="ECO:0008006" key="9">
    <source>
        <dbReference type="Google" id="ProtNLM"/>
    </source>
</evidence>
<comment type="subcellular location">
    <subcellularLocation>
        <location evidence="1">Membrane</location>
    </subcellularLocation>
</comment>
<dbReference type="Proteomes" id="UP000178724">
    <property type="component" value="Unassembled WGS sequence"/>
</dbReference>
<dbReference type="SUPFAM" id="SSF53756">
    <property type="entry name" value="UDP-Glycosyltransferase/glycogen phosphorylase"/>
    <property type="match status" value="1"/>
</dbReference>
<dbReference type="Pfam" id="PF06925">
    <property type="entry name" value="MGDG_synth"/>
    <property type="match status" value="1"/>
</dbReference>
<evidence type="ECO:0000259" key="5">
    <source>
        <dbReference type="Pfam" id="PF04101"/>
    </source>
</evidence>
<dbReference type="PANTHER" id="PTHR43025">
    <property type="entry name" value="MONOGALACTOSYLDIACYLGLYCEROL SYNTHASE"/>
    <property type="match status" value="1"/>
</dbReference>
<evidence type="ECO:0000313" key="7">
    <source>
        <dbReference type="EMBL" id="OGB90532.1"/>
    </source>
</evidence>
<evidence type="ECO:0000256" key="1">
    <source>
        <dbReference type="ARBA" id="ARBA00004370"/>
    </source>
</evidence>
<feature type="domain" description="Glycosyl transferase family 28 C-terminal" evidence="5">
    <location>
        <begin position="199"/>
        <end position="343"/>
    </location>
</feature>
<dbReference type="PANTHER" id="PTHR43025:SF3">
    <property type="entry name" value="MONOGALACTOSYLDIACYLGLYCEROL SYNTHASE 1, CHLOROPLASTIC"/>
    <property type="match status" value="1"/>
</dbReference>
<accession>A0A1F4Q5M6</accession>
<dbReference type="AlphaFoldDB" id="A0A1F4Q5M6"/>
<dbReference type="InterPro" id="IPR009695">
    <property type="entry name" value="Diacylglyc_glucosyltr_N"/>
</dbReference>
<dbReference type="Gene3D" id="3.40.50.2000">
    <property type="entry name" value="Glycogen Phosphorylase B"/>
    <property type="match status" value="2"/>
</dbReference>
<sequence length="363" mass="41275">MKKKILYFFSDTGGGHRSAATAIISAVAHFSKEKYSQEMLDVFAECSGFLNVFARLYAPVIKYSPRLWGQLYYWLDDEKKLEQLELISRPFILKELKKLIELKQPDVIVSVHPLVNHLTVKAIRESGRRVPFIIVITDPVTLHRAWIAPEADRVIVATPEAKKLAVQYGLPEKKIKVIGMPIDPKFFLKRPRRAGRRFTILMMGGGEGAGKMRDIIEEFERKKFDGQLIVICGRNKQLETKLKKQAGQFSFPVRVFGFTNQVHELMAESDLIITKAGPGTIAEALAMNLPIIITAWLPGQEEGNVEFVARENVGRVSRDPARVVELVSELRSTKEFDEMKKNIKRVSRPQAALDIAREIFRFI</sequence>
<gene>
    <name evidence="7" type="ORF">A2625_03185</name>
</gene>
<reference evidence="7 8" key="1">
    <citation type="journal article" date="2016" name="Nat. Commun.">
        <title>Thousands of microbial genomes shed light on interconnected biogeochemical processes in an aquifer system.</title>
        <authorList>
            <person name="Anantharaman K."/>
            <person name="Brown C.T."/>
            <person name="Hug L.A."/>
            <person name="Sharon I."/>
            <person name="Castelle C.J."/>
            <person name="Probst A.J."/>
            <person name="Thomas B.C."/>
            <person name="Singh A."/>
            <person name="Wilkins M.J."/>
            <person name="Karaoz U."/>
            <person name="Brodie E.L."/>
            <person name="Williams K.H."/>
            <person name="Hubbard S.S."/>
            <person name="Banfield J.F."/>
        </authorList>
    </citation>
    <scope>NUCLEOTIDE SEQUENCE [LARGE SCALE GENOMIC DNA]</scope>
</reference>
<organism evidence="7 8">
    <name type="scientific">candidate division WOR-1 bacterium RIFCSPHIGHO2_01_FULL_53_15</name>
    <dbReference type="NCBI Taxonomy" id="1802564"/>
    <lineage>
        <taxon>Bacteria</taxon>
        <taxon>Bacillati</taxon>
        <taxon>Saganbacteria</taxon>
    </lineage>
</organism>
<dbReference type="GO" id="GO:0009247">
    <property type="term" value="P:glycolipid biosynthetic process"/>
    <property type="evidence" value="ECO:0007669"/>
    <property type="project" value="InterPro"/>
</dbReference>
<dbReference type="InterPro" id="IPR050519">
    <property type="entry name" value="Glycosyltransf_28_UgtP"/>
</dbReference>
<evidence type="ECO:0000313" key="8">
    <source>
        <dbReference type="Proteomes" id="UP000178724"/>
    </source>
</evidence>
<evidence type="ECO:0000256" key="4">
    <source>
        <dbReference type="ARBA" id="ARBA00022679"/>
    </source>
</evidence>
<dbReference type="Pfam" id="PF04101">
    <property type="entry name" value="Glyco_tran_28_C"/>
    <property type="match status" value="1"/>
</dbReference>
<keyword evidence="4" id="KW-0808">Transferase</keyword>
<dbReference type="GO" id="GO:0016758">
    <property type="term" value="F:hexosyltransferase activity"/>
    <property type="evidence" value="ECO:0007669"/>
    <property type="project" value="InterPro"/>
</dbReference>
<dbReference type="GO" id="GO:0016020">
    <property type="term" value="C:membrane"/>
    <property type="evidence" value="ECO:0007669"/>
    <property type="project" value="UniProtKB-SubCell"/>
</dbReference>
<feature type="domain" description="Diacylglycerol glucosyltransferase N-terminal" evidence="6">
    <location>
        <begin position="16"/>
        <end position="182"/>
    </location>
</feature>
<dbReference type="InterPro" id="IPR007235">
    <property type="entry name" value="Glyco_trans_28_C"/>
</dbReference>
<evidence type="ECO:0000256" key="2">
    <source>
        <dbReference type="ARBA" id="ARBA00006962"/>
    </source>
</evidence>
<keyword evidence="3" id="KW-0328">Glycosyltransferase</keyword>